<evidence type="ECO:0000313" key="2">
    <source>
        <dbReference type="Proteomes" id="UP001281147"/>
    </source>
</evidence>
<organism evidence="1 2">
    <name type="scientific">Vermiconidia calcicola</name>
    <dbReference type="NCBI Taxonomy" id="1690605"/>
    <lineage>
        <taxon>Eukaryota</taxon>
        <taxon>Fungi</taxon>
        <taxon>Dikarya</taxon>
        <taxon>Ascomycota</taxon>
        <taxon>Pezizomycotina</taxon>
        <taxon>Dothideomycetes</taxon>
        <taxon>Dothideomycetidae</taxon>
        <taxon>Mycosphaerellales</taxon>
        <taxon>Extremaceae</taxon>
        <taxon>Vermiconidia</taxon>
    </lineage>
</organism>
<sequence>MSNRGHDSVSASSERSSQGHGYGSIKPSRKDSFSSPVVAGRRYRMSLPWAAADHESLLSAERNRNRFRYWAYYLPFLSWLPQYRLHWLRDDALGALTVASLYVPMCFSFAIIAQVDPISGLYAFIIHPLVYAFMGSCPQMIVGPEATGSLLVGSVVRQIQSAAGGNESYVNAEISGVTTALAGAILLVAGIGRIGFIDSMLNRPFMQGFICGVGFVLVAEQAIPELGLADLAKELGYSRCSAAVKLGFLLTHLSSTHTLTATVSLTTLAFILSFRAIQKATRSRFPGIALVPDRLLAIMVTTIITWKFRLDEQGLEILGALGTEGSKTPYFYWPFNKLEYIEMVFSTAFLSALLGFFESSVTARSIKPEKQGLDNIALSANRELIALGTANVIGGCFTTLPAFGGFGRSKLNVQAGGTTPMASVLLSAISLLCVYFVLPGLYYVPRPVLSAMASAVGISMMEECPHDLRFLFRVRGWHELSLMAAVFLGTACWSMSLGIAAGILLTLFTLVRHSTKSRIQILGRIPGTKHVFEDAELAPEGDQFDQCLIVRIAEPLTFANTGDLRTRLRRLEWYGRGDAHPSLPRVREEDEILIFDVQGLTAIDACATQVMTEVVEEYTKKGAQVIFCRLKQTQVMESFRRSGIVDVIGGLEYFVDSVEEALQLAGVADAH</sequence>
<keyword evidence="2" id="KW-1185">Reference proteome</keyword>
<gene>
    <name evidence="1" type="ORF">LTR37_002704</name>
</gene>
<evidence type="ECO:0000313" key="1">
    <source>
        <dbReference type="EMBL" id="KAK3721888.1"/>
    </source>
</evidence>
<protein>
    <submittedName>
        <fullName evidence="1">Uncharacterized protein</fullName>
    </submittedName>
</protein>
<dbReference type="EMBL" id="JAUTXU010000015">
    <property type="protein sequence ID" value="KAK3721888.1"/>
    <property type="molecule type" value="Genomic_DNA"/>
</dbReference>
<proteinExistence type="predicted"/>
<comment type="caution">
    <text evidence="1">The sequence shown here is derived from an EMBL/GenBank/DDBJ whole genome shotgun (WGS) entry which is preliminary data.</text>
</comment>
<accession>A0ACC3NRJ9</accession>
<name>A0ACC3NRJ9_9PEZI</name>
<reference evidence="1" key="1">
    <citation type="submission" date="2023-07" db="EMBL/GenBank/DDBJ databases">
        <title>Black Yeasts Isolated from many extreme environments.</title>
        <authorList>
            <person name="Coleine C."/>
            <person name="Stajich J.E."/>
            <person name="Selbmann L."/>
        </authorList>
    </citation>
    <scope>NUCLEOTIDE SEQUENCE</scope>
    <source>
        <strain evidence="1">CCFEE 5714</strain>
    </source>
</reference>
<dbReference type="Proteomes" id="UP001281147">
    <property type="component" value="Unassembled WGS sequence"/>
</dbReference>